<dbReference type="InterPro" id="IPR023631">
    <property type="entry name" value="Amidase_dom"/>
</dbReference>
<dbReference type="EMBL" id="BAAAZP010000196">
    <property type="protein sequence ID" value="GAA3708029.1"/>
    <property type="molecule type" value="Genomic_DNA"/>
</dbReference>
<evidence type="ECO:0000259" key="2">
    <source>
        <dbReference type="Pfam" id="PF01425"/>
    </source>
</evidence>
<feature type="domain" description="Amidase" evidence="2">
    <location>
        <begin position="48"/>
        <end position="335"/>
    </location>
</feature>
<dbReference type="PANTHER" id="PTHR11895:SF7">
    <property type="entry name" value="GLUTAMYL-TRNA(GLN) AMIDOTRANSFERASE SUBUNIT A, MITOCHONDRIAL"/>
    <property type="match status" value="1"/>
</dbReference>
<keyword evidence="4" id="KW-1185">Reference proteome</keyword>
<proteinExistence type="inferred from homology"/>
<name>A0ABP7DRT4_9ACTN</name>
<evidence type="ECO:0000313" key="3">
    <source>
        <dbReference type="EMBL" id="GAA3708029.1"/>
    </source>
</evidence>
<reference evidence="4" key="1">
    <citation type="journal article" date="2019" name="Int. J. Syst. Evol. Microbiol.">
        <title>The Global Catalogue of Microorganisms (GCM) 10K type strain sequencing project: providing services to taxonomists for standard genome sequencing and annotation.</title>
        <authorList>
            <consortium name="The Broad Institute Genomics Platform"/>
            <consortium name="The Broad Institute Genome Sequencing Center for Infectious Disease"/>
            <person name="Wu L."/>
            <person name="Ma J."/>
        </authorList>
    </citation>
    <scope>NUCLEOTIDE SEQUENCE [LARGE SCALE GENOMIC DNA]</scope>
    <source>
        <strain evidence="4">JCM 16904</strain>
    </source>
</reference>
<dbReference type="InterPro" id="IPR000120">
    <property type="entry name" value="Amidase"/>
</dbReference>
<accession>A0ABP7DRT4</accession>
<dbReference type="Gene3D" id="3.90.1300.10">
    <property type="entry name" value="Amidase signature (AS) domain"/>
    <property type="match status" value="1"/>
</dbReference>
<dbReference type="Pfam" id="PF01425">
    <property type="entry name" value="Amidase"/>
    <property type="match status" value="2"/>
</dbReference>
<protein>
    <submittedName>
        <fullName evidence="3">Amidase</fullName>
    </submittedName>
</protein>
<dbReference type="Proteomes" id="UP001500902">
    <property type="component" value="Unassembled WGS sequence"/>
</dbReference>
<feature type="domain" description="Amidase" evidence="2">
    <location>
        <begin position="402"/>
        <end position="483"/>
    </location>
</feature>
<sequence>MERPYRDWQPSLATMREKLHTLVMLWAGRSAVEIATAVRNGEVKATTVVEEHLRVISERDPGVGAFRLVREQALDEARLLEKRGDLAELPLAGVPVAVKDNVEVAGEATRGGSAATPDTPAPEDHVTVARLRAAGAVVVGLTNLPELGLVAFGDSPYGIVRNPWNLSRTAGGSSAGSAAAVAAGMVPIALGNDGMGSLRIPAACCGVLAIKPGTGLVPAPANDWERLTENGPLARTAADLSLALSVLAGDPALAEAWRGGRRVEPPPRLLRSVWADDDQVWEPQPPPDGPEPFDLRVAYAPQPLPPGLRVDGEFRAAVRGAAETLRVAGHTVVEHGRRLPAWLGPASVACWLARAAESVEGLDRGRLERRTRALARAGRVLGALGLDGVRGRERWRGYGADQWFGDADALITPALAAIPPRAERWGERGFLRNAGTNVRYAPATAPWNMCGWPAVTVPLATHSGGLPIGVQIVAPPGGEPHLLGLAAQLQAAHPPLRPPGFSF</sequence>
<dbReference type="InterPro" id="IPR036928">
    <property type="entry name" value="AS_sf"/>
</dbReference>
<dbReference type="PANTHER" id="PTHR11895">
    <property type="entry name" value="TRANSAMIDASE"/>
    <property type="match status" value="1"/>
</dbReference>
<gene>
    <name evidence="3" type="ORF">GCM10022224_086890</name>
</gene>
<organism evidence="3 4">
    <name type="scientific">Nonomuraea antimicrobica</name>
    <dbReference type="NCBI Taxonomy" id="561173"/>
    <lineage>
        <taxon>Bacteria</taxon>
        <taxon>Bacillati</taxon>
        <taxon>Actinomycetota</taxon>
        <taxon>Actinomycetes</taxon>
        <taxon>Streptosporangiales</taxon>
        <taxon>Streptosporangiaceae</taxon>
        <taxon>Nonomuraea</taxon>
    </lineage>
</organism>
<evidence type="ECO:0000313" key="4">
    <source>
        <dbReference type="Proteomes" id="UP001500902"/>
    </source>
</evidence>
<comment type="similarity">
    <text evidence="1">Belongs to the amidase family.</text>
</comment>
<evidence type="ECO:0000256" key="1">
    <source>
        <dbReference type="ARBA" id="ARBA00009199"/>
    </source>
</evidence>
<dbReference type="SUPFAM" id="SSF75304">
    <property type="entry name" value="Amidase signature (AS) enzymes"/>
    <property type="match status" value="1"/>
</dbReference>
<comment type="caution">
    <text evidence="3">The sequence shown here is derived from an EMBL/GenBank/DDBJ whole genome shotgun (WGS) entry which is preliminary data.</text>
</comment>